<proteinExistence type="predicted"/>
<evidence type="ECO:0000313" key="2">
    <source>
        <dbReference type="Proteomes" id="UP000201505"/>
    </source>
</evidence>
<dbReference type="KEGG" id="vg:33350075"/>
<dbReference type="Proteomes" id="UP000201505">
    <property type="component" value="Segment"/>
</dbReference>
<dbReference type="EMBL" id="KY427939">
    <property type="protein sequence ID" value="ARE31876.1"/>
    <property type="molecule type" value="Genomic_DNA"/>
</dbReference>
<sequence>MIIFFDFLRHWECIYTRHCFSLLSLLCARSAALVRIMRHLLLSVDPSLWDFADDLLDLFAPDSHSEEEDEGYVPCLYDLLDLDLLDDPACESAVNLFFPEQLGALDGPHVEEEDIDLVCHETLSTISDSSDIGRFACAAFPYDFFLKSL</sequence>
<dbReference type="GeneID" id="33350075"/>
<evidence type="ECO:0000313" key="1">
    <source>
        <dbReference type="EMBL" id="ARE31876.1"/>
    </source>
</evidence>
<keyword evidence="2" id="KW-1185">Reference proteome</keyword>
<organism evidence="1 2">
    <name type="scientific">red squirrel adenovirus 1</name>
    <dbReference type="NCBI Taxonomy" id="2773314"/>
    <lineage>
        <taxon>Viruses</taxon>
        <taxon>Varidnaviria</taxon>
        <taxon>Bamfordvirae</taxon>
        <taxon>Preplasmiviricota</taxon>
        <taxon>Polisuviricotina</taxon>
        <taxon>Pharingeaviricetes</taxon>
        <taxon>Rowavirales</taxon>
        <taxon>Adenoviridae</taxon>
        <taxon>Mastadenovirus</taxon>
        <taxon>Mastadenovirus sciuri</taxon>
        <taxon>Squirrel mastadenovirus A</taxon>
    </lineage>
</organism>
<name>A0A220A458_9ADEN</name>
<dbReference type="RefSeq" id="YP_009389485.1">
    <property type="nucleotide sequence ID" value="NC_035207.1"/>
</dbReference>
<protein>
    <submittedName>
        <fullName evidence="1">Putative E1A</fullName>
    </submittedName>
</protein>
<accession>A0A220A458</accession>
<reference evidence="1 2" key="1">
    <citation type="journal article" date="2017" name="Arch. Virol.">
        <title>A red squirrel associated adenovirus identified by a combined microarray and deep sequencing approach.</title>
        <authorList>
            <person name="Abendroth B."/>
            <person name="Hoper D."/>
            <person name="Ulrich R.G."/>
            <person name="Larres G."/>
            <person name="Beer M."/>
        </authorList>
    </citation>
    <scope>NUCLEOTIDE SEQUENCE [LARGE SCALE GENOMIC DNA]</scope>
    <source>
        <strain evidence="1 2">DE/2013/Sciurus vulgaris/2013Pa405-00252</strain>
    </source>
</reference>